<dbReference type="Gene3D" id="3.20.20.190">
    <property type="entry name" value="Phosphatidylinositol (PI) phosphodiesterase"/>
    <property type="match status" value="1"/>
</dbReference>
<reference evidence="9" key="1">
    <citation type="journal article" date="2017" name="Front. Plant Sci.">
        <title>Climate Clever Clovers: New Paradigm to Reduce the Environmental Footprint of Ruminants by Breeding Low Methanogenic Forages Utilizing Haplotype Variation.</title>
        <authorList>
            <person name="Kaur P."/>
            <person name="Appels R."/>
            <person name="Bayer P.E."/>
            <person name="Keeble-Gagnere G."/>
            <person name="Wang J."/>
            <person name="Hirakawa H."/>
            <person name="Shirasawa K."/>
            <person name="Vercoe P."/>
            <person name="Stefanova K."/>
            <person name="Durmic Z."/>
            <person name="Nichols P."/>
            <person name="Revell C."/>
            <person name="Isobe S.N."/>
            <person name="Edwards D."/>
            <person name="Erskine W."/>
        </authorList>
    </citation>
    <scope>NUCLEOTIDE SEQUENCE [LARGE SCALE GENOMIC DNA]</scope>
    <source>
        <strain evidence="9">cv. Daliak</strain>
    </source>
</reference>
<proteinExistence type="inferred from homology"/>
<dbReference type="PROSITE" id="PS51704">
    <property type="entry name" value="GP_PDE"/>
    <property type="match status" value="1"/>
</dbReference>
<accession>A0A2Z6MA09</accession>
<feature type="domain" description="GP-PDE" evidence="7">
    <location>
        <begin position="1"/>
        <end position="155"/>
    </location>
</feature>
<dbReference type="GO" id="GO:0006629">
    <property type="term" value="P:lipid metabolic process"/>
    <property type="evidence" value="ECO:0007669"/>
    <property type="project" value="InterPro"/>
</dbReference>
<dbReference type="AlphaFoldDB" id="A0A2Z6MA09"/>
<dbReference type="InterPro" id="IPR030395">
    <property type="entry name" value="GP_PDE_dom"/>
</dbReference>
<name>A0A2Z6MA09_TRISU</name>
<evidence type="ECO:0000256" key="2">
    <source>
        <dbReference type="ARBA" id="ARBA00012247"/>
    </source>
</evidence>
<dbReference type="OrthoDB" id="1683850at2759"/>
<dbReference type="EMBL" id="DF973343">
    <property type="protein sequence ID" value="GAU26883.1"/>
    <property type="molecule type" value="Genomic_DNA"/>
</dbReference>
<protein>
    <recommendedName>
        <fullName evidence="2">glycerophosphodiester phosphodiesterase</fullName>
        <ecNumber evidence="2">3.1.4.46</ecNumber>
    </recommendedName>
</protein>
<dbReference type="GO" id="GO:0006071">
    <property type="term" value="P:glycerol metabolic process"/>
    <property type="evidence" value="ECO:0007669"/>
    <property type="project" value="UniProtKB-KW"/>
</dbReference>
<dbReference type="GO" id="GO:0008889">
    <property type="term" value="F:glycerophosphodiester phosphodiesterase activity"/>
    <property type="evidence" value="ECO:0007669"/>
    <property type="project" value="UniProtKB-EC"/>
</dbReference>
<keyword evidence="9" id="KW-1185">Reference proteome</keyword>
<evidence type="ECO:0000313" key="9">
    <source>
        <dbReference type="Proteomes" id="UP000242715"/>
    </source>
</evidence>
<sequence>MIPLQHDEFYGKHNFSMRRLALSLSRRVHYISSPEVGFLKSIKFDFNPKKTKLVFRFMNENDTDPSSNHTYGLLSKNPMFIKVFASGIMVPKKYIWSEAHKIGLHVFGTEFANDKLSSYNYNHDPLAKYLQFVDNGDFSVDGVLYDFPITASEAIGANLFALTFNYALDKTLIISIANHGASGDYLSCTDLSYKQAILDDVDGLDCPFVT</sequence>
<evidence type="ECO:0000256" key="4">
    <source>
        <dbReference type="ARBA" id="ARBA00022798"/>
    </source>
</evidence>
<evidence type="ECO:0000256" key="1">
    <source>
        <dbReference type="ARBA" id="ARBA00007277"/>
    </source>
</evidence>
<evidence type="ECO:0000256" key="6">
    <source>
        <dbReference type="ARBA" id="ARBA00047512"/>
    </source>
</evidence>
<evidence type="ECO:0000259" key="7">
    <source>
        <dbReference type="PROSITE" id="PS51704"/>
    </source>
</evidence>
<keyword evidence="5" id="KW-0378">Hydrolase</keyword>
<dbReference type="EC" id="3.1.4.46" evidence="2"/>
<dbReference type="Proteomes" id="UP000242715">
    <property type="component" value="Unassembled WGS sequence"/>
</dbReference>
<evidence type="ECO:0000313" key="8">
    <source>
        <dbReference type="EMBL" id="GAU26883.1"/>
    </source>
</evidence>
<evidence type="ECO:0000256" key="3">
    <source>
        <dbReference type="ARBA" id="ARBA00022729"/>
    </source>
</evidence>
<dbReference type="InterPro" id="IPR017946">
    <property type="entry name" value="PLC-like_Pdiesterase_TIM-brl"/>
</dbReference>
<comment type="catalytic activity">
    <reaction evidence="6">
        <text>a sn-glycero-3-phosphodiester + H2O = an alcohol + sn-glycerol 3-phosphate + H(+)</text>
        <dbReference type="Rhea" id="RHEA:12969"/>
        <dbReference type="ChEBI" id="CHEBI:15377"/>
        <dbReference type="ChEBI" id="CHEBI:15378"/>
        <dbReference type="ChEBI" id="CHEBI:30879"/>
        <dbReference type="ChEBI" id="CHEBI:57597"/>
        <dbReference type="ChEBI" id="CHEBI:83408"/>
        <dbReference type="EC" id="3.1.4.46"/>
    </reaction>
</comment>
<keyword evidence="4" id="KW-0319">Glycerol metabolism</keyword>
<comment type="similarity">
    <text evidence="1">Belongs to the glycerophosphoryl diester phosphodiesterase family.</text>
</comment>
<dbReference type="PANTHER" id="PTHR43620">
    <property type="entry name" value="GLYCEROPHOSPHORYL DIESTER PHOSPHODIESTERASE"/>
    <property type="match status" value="1"/>
</dbReference>
<organism evidence="8 9">
    <name type="scientific">Trifolium subterraneum</name>
    <name type="common">Subterranean clover</name>
    <dbReference type="NCBI Taxonomy" id="3900"/>
    <lineage>
        <taxon>Eukaryota</taxon>
        <taxon>Viridiplantae</taxon>
        <taxon>Streptophyta</taxon>
        <taxon>Embryophyta</taxon>
        <taxon>Tracheophyta</taxon>
        <taxon>Spermatophyta</taxon>
        <taxon>Magnoliopsida</taxon>
        <taxon>eudicotyledons</taxon>
        <taxon>Gunneridae</taxon>
        <taxon>Pentapetalae</taxon>
        <taxon>rosids</taxon>
        <taxon>fabids</taxon>
        <taxon>Fabales</taxon>
        <taxon>Fabaceae</taxon>
        <taxon>Papilionoideae</taxon>
        <taxon>50 kb inversion clade</taxon>
        <taxon>NPAAA clade</taxon>
        <taxon>Hologalegina</taxon>
        <taxon>IRL clade</taxon>
        <taxon>Trifolieae</taxon>
        <taxon>Trifolium</taxon>
    </lineage>
</organism>
<dbReference type="SUPFAM" id="SSF51695">
    <property type="entry name" value="PLC-like phosphodiesterases"/>
    <property type="match status" value="1"/>
</dbReference>
<gene>
    <name evidence="8" type="ORF">TSUD_02860</name>
</gene>
<dbReference type="PANTHER" id="PTHR43620:SF7">
    <property type="entry name" value="GLYCEROPHOSPHODIESTER PHOSPHODIESTERASE GDPD5-RELATED"/>
    <property type="match status" value="1"/>
</dbReference>
<evidence type="ECO:0000256" key="5">
    <source>
        <dbReference type="ARBA" id="ARBA00022801"/>
    </source>
</evidence>
<keyword evidence="3" id="KW-0732">Signal</keyword>